<dbReference type="Proteomes" id="UP000524237">
    <property type="component" value="Unassembled WGS sequence"/>
</dbReference>
<evidence type="ECO:0000256" key="4">
    <source>
        <dbReference type="ARBA" id="ARBA00022989"/>
    </source>
</evidence>
<proteinExistence type="inferred from homology"/>
<feature type="transmembrane region" description="Helical" evidence="6">
    <location>
        <begin position="132"/>
        <end position="151"/>
    </location>
</feature>
<comment type="caution">
    <text evidence="8">The sequence shown here is derived from an EMBL/GenBank/DDBJ whole genome shotgun (WGS) entry which is preliminary data.</text>
</comment>
<keyword evidence="4 6" id="KW-1133">Transmembrane helix</keyword>
<feature type="transmembrane region" description="Helical" evidence="6">
    <location>
        <begin position="107"/>
        <end position="125"/>
    </location>
</feature>
<comment type="similarity">
    <text evidence="2">Belongs to the EamA transporter family.</text>
</comment>
<feature type="transmembrane region" description="Helical" evidence="6">
    <location>
        <begin position="12"/>
        <end position="32"/>
    </location>
</feature>
<feature type="transmembrane region" description="Helical" evidence="6">
    <location>
        <begin position="194"/>
        <end position="217"/>
    </location>
</feature>
<feature type="transmembrane region" description="Helical" evidence="6">
    <location>
        <begin position="77"/>
        <end position="101"/>
    </location>
</feature>
<dbReference type="SUPFAM" id="SSF103481">
    <property type="entry name" value="Multidrug resistance efflux transporter EmrE"/>
    <property type="match status" value="2"/>
</dbReference>
<feature type="transmembrane region" description="Helical" evidence="6">
    <location>
        <begin position="44"/>
        <end position="65"/>
    </location>
</feature>
<feature type="transmembrane region" description="Helical" evidence="6">
    <location>
        <begin position="223"/>
        <end position="242"/>
    </location>
</feature>
<organism evidence="8 9">
    <name type="scientific">Alpinimonas psychrophila</name>
    <dbReference type="NCBI Taxonomy" id="748908"/>
    <lineage>
        <taxon>Bacteria</taxon>
        <taxon>Bacillati</taxon>
        <taxon>Actinomycetota</taxon>
        <taxon>Actinomycetes</taxon>
        <taxon>Micrococcales</taxon>
        <taxon>Microbacteriaceae</taxon>
        <taxon>Alpinimonas</taxon>
    </lineage>
</organism>
<dbReference type="RefSeq" id="WP_343046421.1">
    <property type="nucleotide sequence ID" value="NZ_JACGWU010000003.1"/>
</dbReference>
<evidence type="ECO:0000256" key="6">
    <source>
        <dbReference type="SAM" id="Phobius"/>
    </source>
</evidence>
<keyword evidence="5 6" id="KW-0472">Membrane</keyword>
<dbReference type="GO" id="GO:0016020">
    <property type="term" value="C:membrane"/>
    <property type="evidence" value="ECO:0007669"/>
    <property type="project" value="UniProtKB-SubCell"/>
</dbReference>
<dbReference type="PANTHER" id="PTHR32322">
    <property type="entry name" value="INNER MEMBRANE TRANSPORTER"/>
    <property type="match status" value="1"/>
</dbReference>
<evidence type="ECO:0000313" key="8">
    <source>
        <dbReference type="EMBL" id="MBA8829165.1"/>
    </source>
</evidence>
<protein>
    <submittedName>
        <fullName evidence="8">Drug/metabolite transporter (DMT)-like permease</fullName>
    </submittedName>
</protein>
<dbReference type="InterPro" id="IPR037185">
    <property type="entry name" value="EmrE-like"/>
</dbReference>
<dbReference type="EMBL" id="JACGWU010000003">
    <property type="protein sequence ID" value="MBA8829165.1"/>
    <property type="molecule type" value="Genomic_DNA"/>
</dbReference>
<dbReference type="AlphaFoldDB" id="A0A7W3JU08"/>
<dbReference type="Pfam" id="PF00892">
    <property type="entry name" value="EamA"/>
    <property type="match status" value="2"/>
</dbReference>
<reference evidence="8 9" key="1">
    <citation type="submission" date="2020-07" db="EMBL/GenBank/DDBJ databases">
        <title>Sequencing the genomes of 1000 actinobacteria strains.</title>
        <authorList>
            <person name="Klenk H.-P."/>
        </authorList>
    </citation>
    <scope>NUCLEOTIDE SEQUENCE [LARGE SCALE GENOMIC DNA]</scope>
    <source>
        <strain evidence="8 9">DSM 23737</strain>
    </source>
</reference>
<evidence type="ECO:0000256" key="1">
    <source>
        <dbReference type="ARBA" id="ARBA00004141"/>
    </source>
</evidence>
<name>A0A7W3JU08_9MICO</name>
<evidence type="ECO:0000313" key="9">
    <source>
        <dbReference type="Proteomes" id="UP000524237"/>
    </source>
</evidence>
<comment type="subcellular location">
    <subcellularLocation>
        <location evidence="1">Membrane</location>
        <topology evidence="1">Multi-pass membrane protein</topology>
    </subcellularLocation>
</comment>
<keyword evidence="9" id="KW-1185">Reference proteome</keyword>
<feature type="transmembrane region" description="Helical" evidence="6">
    <location>
        <begin position="163"/>
        <end position="182"/>
    </location>
</feature>
<feature type="domain" description="EamA" evidence="7">
    <location>
        <begin position="160"/>
        <end position="289"/>
    </location>
</feature>
<dbReference type="InterPro" id="IPR050638">
    <property type="entry name" value="AA-Vitamin_Transporters"/>
</dbReference>
<evidence type="ECO:0000256" key="3">
    <source>
        <dbReference type="ARBA" id="ARBA00022692"/>
    </source>
</evidence>
<evidence type="ECO:0000256" key="5">
    <source>
        <dbReference type="ARBA" id="ARBA00023136"/>
    </source>
</evidence>
<gene>
    <name evidence="8" type="ORF">FB555_001268</name>
</gene>
<accession>A0A7W3JU08</accession>
<feature type="domain" description="EamA" evidence="7">
    <location>
        <begin position="16"/>
        <end position="148"/>
    </location>
</feature>
<evidence type="ECO:0000259" key="7">
    <source>
        <dbReference type="Pfam" id="PF00892"/>
    </source>
</evidence>
<evidence type="ECO:0000256" key="2">
    <source>
        <dbReference type="ARBA" id="ARBA00007362"/>
    </source>
</evidence>
<keyword evidence="3 6" id="KW-0812">Transmembrane</keyword>
<dbReference type="PANTHER" id="PTHR32322:SF2">
    <property type="entry name" value="EAMA DOMAIN-CONTAINING PROTEIN"/>
    <property type="match status" value="1"/>
</dbReference>
<dbReference type="InterPro" id="IPR000620">
    <property type="entry name" value="EamA_dom"/>
</dbReference>
<sequence length="305" mass="31550">MTPRTPPKSLTSTPLAGILFGTLGVVAFSFTLPMTSLALTSFPSLFLGAGRAVVAAAIAIAVLALTRTKLPGGRQWLRLAVVALGVVVGFPFLTSFALLFVPSSHGAVMIGLLPAATAVAAVIRGRERPSRTFWIASLSGAAAVAVFSVLTSEAHTGPSLGDLLLVGAVILASIGYSEGGLLAREIGSWQTISWALVVALPAMIPVALISLAAISAYVTPQAWLGFAYIALISMYLGFFAWYRGLAIGPMARISQIQLIQPVLTIVWAALIFGEVISPVVWIAAAAVFILAGTAVRARVKSLAAA</sequence>